<feature type="region of interest" description="Disordered" evidence="1">
    <location>
        <begin position="277"/>
        <end position="304"/>
    </location>
</feature>
<accession>A0AAV5GQT9</accession>
<dbReference type="AlphaFoldDB" id="A0AAV5GQT9"/>
<feature type="compositionally biased region" description="Polar residues" evidence="1">
    <location>
        <begin position="416"/>
        <end position="434"/>
    </location>
</feature>
<feature type="region of interest" description="Disordered" evidence="1">
    <location>
        <begin position="474"/>
        <end position="530"/>
    </location>
</feature>
<evidence type="ECO:0000313" key="3">
    <source>
        <dbReference type="Proteomes" id="UP001342314"/>
    </source>
</evidence>
<gene>
    <name evidence="2" type="ORF">Rhopal_004760-T1</name>
</gene>
<feature type="region of interest" description="Disordered" evidence="1">
    <location>
        <begin position="413"/>
        <end position="458"/>
    </location>
</feature>
<sequence>MDESTEGLSLPTFSGRLSADWSSHEQRLRSWLAVRGIPLHAHEAAETLSLSLVSTAAAAWEHEAGDVERRVFDEAVRWCRARWDGQDRRRWAATAAVNELNSRSFRGRGRRREGIKDLLNDLELLFLQAGVVDDEAQRRVFVGCFFEFPHCLSRLSRTTSFGAAVDEALRWEADMVRKERAALTTHLEVPATSPSHRTAQADSLTTPTAEQTVVSDVGENAGNDSTVSSRFVEQIPSPAEELPPLATLYRAAYPSRSTETLAIRSIDEAQPRAQTALAAYPSPPQEPLQTRRSQRARSKLPEAFRHSVASDSAVLCAPAPPHASNGPARGSLTLSIPHSHHPSSSRTPTPPFVSEATSFRSSDPSSIAAHRISHITSSSSAAPSDLYGSFPYPARPSPTTDAFRTLAAPLERRSASAATSGADQPAQWRSSSPLARSYAQGETHGAKDGPGWRKSPSRTTNKLAALLRRPFVSSASVSSSSGRGHRKSHSLSGALEVPALVRGGGAREGEEGRPAKMRGMAAHGGLGLPP</sequence>
<reference evidence="2 3" key="1">
    <citation type="submission" date="2021-12" db="EMBL/GenBank/DDBJ databases">
        <title>High titer production of polyol ester of fatty acids by Rhodotorula paludigena BS15 towards product separation-free biomass refinery.</title>
        <authorList>
            <person name="Mano J."/>
            <person name="Ono H."/>
            <person name="Tanaka T."/>
            <person name="Naito K."/>
            <person name="Sushida H."/>
            <person name="Ike M."/>
            <person name="Tokuyasu K."/>
            <person name="Kitaoka M."/>
        </authorList>
    </citation>
    <scope>NUCLEOTIDE SEQUENCE [LARGE SCALE GENOMIC DNA]</scope>
    <source>
        <strain evidence="2 3">BS15</strain>
    </source>
</reference>
<evidence type="ECO:0000313" key="2">
    <source>
        <dbReference type="EMBL" id="GJN91737.1"/>
    </source>
</evidence>
<evidence type="ECO:0000256" key="1">
    <source>
        <dbReference type="SAM" id="MobiDB-lite"/>
    </source>
</evidence>
<organism evidence="2 3">
    <name type="scientific">Rhodotorula paludigena</name>
    <dbReference type="NCBI Taxonomy" id="86838"/>
    <lineage>
        <taxon>Eukaryota</taxon>
        <taxon>Fungi</taxon>
        <taxon>Dikarya</taxon>
        <taxon>Basidiomycota</taxon>
        <taxon>Pucciniomycotina</taxon>
        <taxon>Microbotryomycetes</taxon>
        <taxon>Sporidiobolales</taxon>
        <taxon>Sporidiobolaceae</taxon>
        <taxon>Rhodotorula</taxon>
    </lineage>
</organism>
<comment type="caution">
    <text evidence="2">The sequence shown here is derived from an EMBL/GenBank/DDBJ whole genome shotgun (WGS) entry which is preliminary data.</text>
</comment>
<protein>
    <recommendedName>
        <fullName evidence="4">Proteophosphoglycan ppg4</fullName>
    </recommendedName>
</protein>
<dbReference type="Proteomes" id="UP001342314">
    <property type="component" value="Unassembled WGS sequence"/>
</dbReference>
<feature type="compositionally biased region" description="Basic and acidic residues" evidence="1">
    <location>
        <begin position="505"/>
        <end position="514"/>
    </location>
</feature>
<feature type="region of interest" description="Disordered" evidence="1">
    <location>
        <begin position="316"/>
        <end position="360"/>
    </location>
</feature>
<proteinExistence type="predicted"/>
<evidence type="ECO:0008006" key="4">
    <source>
        <dbReference type="Google" id="ProtNLM"/>
    </source>
</evidence>
<dbReference type="EMBL" id="BQKY01000009">
    <property type="protein sequence ID" value="GJN91737.1"/>
    <property type="molecule type" value="Genomic_DNA"/>
</dbReference>
<name>A0AAV5GQT9_9BASI</name>
<keyword evidence="3" id="KW-1185">Reference proteome</keyword>